<evidence type="ECO:0000256" key="7">
    <source>
        <dbReference type="ARBA" id="ARBA00023136"/>
    </source>
</evidence>
<feature type="domain" description="Leucine-rich repeat-containing N-terminal plant-type" evidence="10">
    <location>
        <begin position="12"/>
        <end position="30"/>
    </location>
</feature>
<organism evidence="11 12">
    <name type="scientific">Trifolium medium</name>
    <dbReference type="NCBI Taxonomy" id="97028"/>
    <lineage>
        <taxon>Eukaryota</taxon>
        <taxon>Viridiplantae</taxon>
        <taxon>Streptophyta</taxon>
        <taxon>Embryophyta</taxon>
        <taxon>Tracheophyta</taxon>
        <taxon>Spermatophyta</taxon>
        <taxon>Magnoliopsida</taxon>
        <taxon>eudicotyledons</taxon>
        <taxon>Gunneridae</taxon>
        <taxon>Pentapetalae</taxon>
        <taxon>rosids</taxon>
        <taxon>fabids</taxon>
        <taxon>Fabales</taxon>
        <taxon>Fabaceae</taxon>
        <taxon>Papilionoideae</taxon>
        <taxon>50 kb inversion clade</taxon>
        <taxon>NPAAA clade</taxon>
        <taxon>Hologalegina</taxon>
        <taxon>IRL clade</taxon>
        <taxon>Trifolieae</taxon>
        <taxon>Trifolium</taxon>
    </lineage>
</organism>
<dbReference type="InterPro" id="IPR046956">
    <property type="entry name" value="RLP23-like"/>
</dbReference>
<keyword evidence="8 11" id="KW-0675">Receptor</keyword>
<evidence type="ECO:0000256" key="8">
    <source>
        <dbReference type="ARBA" id="ARBA00023170"/>
    </source>
</evidence>
<dbReference type="InterPro" id="IPR032675">
    <property type="entry name" value="LRR_dom_sf"/>
</dbReference>
<dbReference type="AlphaFoldDB" id="A0A392NTW0"/>
<comment type="subcellular location">
    <subcellularLocation>
        <location evidence="1">Membrane</location>
        <topology evidence="1">Single-pass type I membrane protein</topology>
    </subcellularLocation>
</comment>
<protein>
    <submittedName>
        <fullName evidence="11">Receptor-like protein kinase</fullName>
    </submittedName>
</protein>
<sequence length="98" mass="11133">MDTRCSSFSFKTESWKNSTDCCKWDGVTCDNLSGYVIGLDLSCNNLKGELHHNSSMFKLRHLQQLNLAFNDFYGSSMHVDIGDLVNLTHLNLSNTYFS</sequence>
<dbReference type="Pfam" id="PF08263">
    <property type="entry name" value="LRRNT_2"/>
    <property type="match status" value="1"/>
</dbReference>
<dbReference type="PANTHER" id="PTHR48061">
    <property type="entry name" value="LEUCINE-RICH REPEAT RECEPTOR PROTEIN KINASE EMS1-LIKE-RELATED"/>
    <property type="match status" value="1"/>
</dbReference>
<dbReference type="EMBL" id="LXQA010050425">
    <property type="protein sequence ID" value="MCI02862.1"/>
    <property type="molecule type" value="Genomic_DNA"/>
</dbReference>
<dbReference type="Gene3D" id="3.80.10.10">
    <property type="entry name" value="Ribonuclease Inhibitor"/>
    <property type="match status" value="1"/>
</dbReference>
<keyword evidence="2" id="KW-0433">Leucine-rich repeat</keyword>
<evidence type="ECO:0000313" key="11">
    <source>
        <dbReference type="EMBL" id="MCI02862.1"/>
    </source>
</evidence>
<dbReference type="InterPro" id="IPR013210">
    <property type="entry name" value="LRR_N_plant-typ"/>
</dbReference>
<dbReference type="GO" id="GO:0016301">
    <property type="term" value="F:kinase activity"/>
    <property type="evidence" value="ECO:0007669"/>
    <property type="project" value="UniProtKB-KW"/>
</dbReference>
<feature type="non-terminal residue" evidence="11">
    <location>
        <position position="98"/>
    </location>
</feature>
<keyword evidence="12" id="KW-1185">Reference proteome</keyword>
<evidence type="ECO:0000259" key="10">
    <source>
        <dbReference type="Pfam" id="PF08263"/>
    </source>
</evidence>
<evidence type="ECO:0000256" key="9">
    <source>
        <dbReference type="ARBA" id="ARBA00023180"/>
    </source>
</evidence>
<evidence type="ECO:0000313" key="12">
    <source>
        <dbReference type="Proteomes" id="UP000265520"/>
    </source>
</evidence>
<evidence type="ECO:0000256" key="2">
    <source>
        <dbReference type="ARBA" id="ARBA00022614"/>
    </source>
</evidence>
<dbReference type="PANTHER" id="PTHR48061:SF50">
    <property type="entry name" value="LEUCINE-RICH REPEAT-CONTAINING N-TERMINAL PLANT-TYPE DOMAIN-CONTAINING PROTEIN"/>
    <property type="match status" value="1"/>
</dbReference>
<evidence type="ECO:0000256" key="5">
    <source>
        <dbReference type="ARBA" id="ARBA00022737"/>
    </source>
</evidence>
<keyword evidence="6" id="KW-1133">Transmembrane helix</keyword>
<dbReference type="GO" id="GO:0016020">
    <property type="term" value="C:membrane"/>
    <property type="evidence" value="ECO:0007669"/>
    <property type="project" value="UniProtKB-SubCell"/>
</dbReference>
<proteinExistence type="predicted"/>
<evidence type="ECO:0000256" key="3">
    <source>
        <dbReference type="ARBA" id="ARBA00022692"/>
    </source>
</evidence>
<keyword evidence="11" id="KW-0418">Kinase</keyword>
<keyword evidence="11" id="KW-0808">Transferase</keyword>
<keyword evidence="7" id="KW-0472">Membrane</keyword>
<keyword evidence="3" id="KW-0812">Transmembrane</keyword>
<evidence type="ECO:0000256" key="1">
    <source>
        <dbReference type="ARBA" id="ARBA00004479"/>
    </source>
</evidence>
<keyword evidence="5" id="KW-0677">Repeat</keyword>
<comment type="caution">
    <text evidence="11">The sequence shown here is derived from an EMBL/GenBank/DDBJ whole genome shotgun (WGS) entry which is preliminary data.</text>
</comment>
<keyword evidence="9" id="KW-0325">Glycoprotein</keyword>
<accession>A0A392NTW0</accession>
<keyword evidence="4" id="KW-0732">Signal</keyword>
<evidence type="ECO:0000256" key="6">
    <source>
        <dbReference type="ARBA" id="ARBA00022989"/>
    </source>
</evidence>
<reference evidence="11 12" key="1">
    <citation type="journal article" date="2018" name="Front. Plant Sci.">
        <title>Red Clover (Trifolium pratense) and Zigzag Clover (T. medium) - A Picture of Genomic Similarities and Differences.</title>
        <authorList>
            <person name="Dluhosova J."/>
            <person name="Istvanek J."/>
            <person name="Nedelnik J."/>
            <person name="Repkova J."/>
        </authorList>
    </citation>
    <scope>NUCLEOTIDE SEQUENCE [LARGE SCALE GENOMIC DNA]</scope>
    <source>
        <strain evidence="12">cv. 10/8</strain>
        <tissue evidence="11">Leaf</tissue>
    </source>
</reference>
<evidence type="ECO:0000256" key="4">
    <source>
        <dbReference type="ARBA" id="ARBA00022729"/>
    </source>
</evidence>
<dbReference type="SUPFAM" id="SSF52058">
    <property type="entry name" value="L domain-like"/>
    <property type="match status" value="1"/>
</dbReference>
<dbReference type="Proteomes" id="UP000265520">
    <property type="component" value="Unassembled WGS sequence"/>
</dbReference>
<name>A0A392NTW0_9FABA</name>